<protein>
    <submittedName>
        <fullName evidence="1">Uncharacterized protein</fullName>
    </submittedName>
</protein>
<reference evidence="1" key="1">
    <citation type="journal article" date="2019" name="bioRxiv">
        <title>The Genome of the Zebra Mussel, Dreissena polymorpha: A Resource for Invasive Species Research.</title>
        <authorList>
            <person name="McCartney M.A."/>
            <person name="Auch B."/>
            <person name="Kono T."/>
            <person name="Mallez S."/>
            <person name="Zhang Y."/>
            <person name="Obille A."/>
            <person name="Becker A."/>
            <person name="Abrahante J.E."/>
            <person name="Garbe J."/>
            <person name="Badalamenti J.P."/>
            <person name="Herman A."/>
            <person name="Mangelson H."/>
            <person name="Liachko I."/>
            <person name="Sullivan S."/>
            <person name="Sone E.D."/>
            <person name="Koren S."/>
            <person name="Silverstein K.A.T."/>
            <person name="Beckman K.B."/>
            <person name="Gohl D.M."/>
        </authorList>
    </citation>
    <scope>NUCLEOTIDE SEQUENCE</scope>
    <source>
        <strain evidence="1">Duluth1</strain>
        <tissue evidence="1">Whole animal</tissue>
    </source>
</reference>
<sequence>MPVSPLNTSSILFSNRSDDAETPKGSLNQLSRPKTVLNVVNYEDSSSNWILQYACVMSSVLKYLASVSFDVTSSSVGIG</sequence>
<dbReference type="EMBL" id="JAIWYP010000016">
    <property type="protein sequence ID" value="KAH3696218.1"/>
    <property type="molecule type" value="Genomic_DNA"/>
</dbReference>
<comment type="caution">
    <text evidence="1">The sequence shown here is derived from an EMBL/GenBank/DDBJ whole genome shotgun (WGS) entry which is preliminary data.</text>
</comment>
<accession>A0A9D4BK35</accession>
<dbReference type="AlphaFoldDB" id="A0A9D4BK35"/>
<organism evidence="1 2">
    <name type="scientific">Dreissena polymorpha</name>
    <name type="common">Zebra mussel</name>
    <name type="synonym">Mytilus polymorpha</name>
    <dbReference type="NCBI Taxonomy" id="45954"/>
    <lineage>
        <taxon>Eukaryota</taxon>
        <taxon>Metazoa</taxon>
        <taxon>Spiralia</taxon>
        <taxon>Lophotrochozoa</taxon>
        <taxon>Mollusca</taxon>
        <taxon>Bivalvia</taxon>
        <taxon>Autobranchia</taxon>
        <taxon>Heteroconchia</taxon>
        <taxon>Euheterodonta</taxon>
        <taxon>Imparidentia</taxon>
        <taxon>Neoheterodontei</taxon>
        <taxon>Myida</taxon>
        <taxon>Dreissenoidea</taxon>
        <taxon>Dreissenidae</taxon>
        <taxon>Dreissena</taxon>
    </lineage>
</organism>
<reference evidence="1" key="2">
    <citation type="submission" date="2020-11" db="EMBL/GenBank/DDBJ databases">
        <authorList>
            <person name="McCartney M.A."/>
            <person name="Auch B."/>
            <person name="Kono T."/>
            <person name="Mallez S."/>
            <person name="Becker A."/>
            <person name="Gohl D.M."/>
            <person name="Silverstein K.A.T."/>
            <person name="Koren S."/>
            <person name="Bechman K.B."/>
            <person name="Herman A."/>
            <person name="Abrahante J.E."/>
            <person name="Garbe J."/>
        </authorList>
    </citation>
    <scope>NUCLEOTIDE SEQUENCE</scope>
    <source>
        <strain evidence="1">Duluth1</strain>
        <tissue evidence="1">Whole animal</tissue>
    </source>
</reference>
<evidence type="ECO:0000313" key="2">
    <source>
        <dbReference type="Proteomes" id="UP000828390"/>
    </source>
</evidence>
<evidence type="ECO:0000313" key="1">
    <source>
        <dbReference type="EMBL" id="KAH3696218.1"/>
    </source>
</evidence>
<keyword evidence="2" id="KW-1185">Reference proteome</keyword>
<proteinExistence type="predicted"/>
<name>A0A9D4BK35_DREPO</name>
<gene>
    <name evidence="1" type="ORF">DPMN_083683</name>
</gene>
<dbReference type="Proteomes" id="UP000828390">
    <property type="component" value="Unassembled WGS sequence"/>
</dbReference>